<protein>
    <submittedName>
        <fullName evidence="1">Uncharacterized protein</fullName>
    </submittedName>
</protein>
<keyword evidence="2" id="KW-1185">Reference proteome</keyword>
<comment type="caution">
    <text evidence="1">The sequence shown here is derived from an EMBL/GenBank/DDBJ whole genome shotgun (WGS) entry which is preliminary data.</text>
</comment>
<name>A0ABW0UMY8_9ACTN</name>
<proteinExistence type="predicted"/>
<evidence type="ECO:0000313" key="1">
    <source>
        <dbReference type="EMBL" id="MFC5633625.1"/>
    </source>
</evidence>
<evidence type="ECO:0000313" key="2">
    <source>
        <dbReference type="Proteomes" id="UP001596154"/>
    </source>
</evidence>
<accession>A0ABW0UMY8</accession>
<dbReference type="RefSeq" id="WP_381018815.1">
    <property type="nucleotide sequence ID" value="NZ_JBHSNY010000002.1"/>
</dbReference>
<dbReference type="Proteomes" id="UP001596154">
    <property type="component" value="Unassembled WGS sequence"/>
</dbReference>
<dbReference type="EMBL" id="JBHSNY010000002">
    <property type="protein sequence ID" value="MFC5633625.1"/>
    <property type="molecule type" value="Genomic_DNA"/>
</dbReference>
<sequence length="56" mass="5831">MALHLTGLGPDDIAEVVDCLLLGAEHTADTNGELAARRLSLAHRIGDALDELPATP</sequence>
<gene>
    <name evidence="1" type="ORF">ACFPZJ_07425</name>
</gene>
<reference evidence="2" key="1">
    <citation type="journal article" date="2019" name="Int. J. Syst. Evol. Microbiol.">
        <title>The Global Catalogue of Microorganisms (GCM) 10K type strain sequencing project: providing services to taxonomists for standard genome sequencing and annotation.</title>
        <authorList>
            <consortium name="The Broad Institute Genomics Platform"/>
            <consortium name="The Broad Institute Genome Sequencing Center for Infectious Disease"/>
            <person name="Wu L."/>
            <person name="Ma J."/>
        </authorList>
    </citation>
    <scope>NUCLEOTIDE SEQUENCE [LARGE SCALE GENOMIC DNA]</scope>
    <source>
        <strain evidence="2">CGMCC 4.7248</strain>
    </source>
</reference>
<organism evidence="1 2">
    <name type="scientific">Streptomyces bullii</name>
    <dbReference type="NCBI Taxonomy" id="349910"/>
    <lineage>
        <taxon>Bacteria</taxon>
        <taxon>Bacillati</taxon>
        <taxon>Actinomycetota</taxon>
        <taxon>Actinomycetes</taxon>
        <taxon>Kitasatosporales</taxon>
        <taxon>Streptomycetaceae</taxon>
        <taxon>Streptomyces</taxon>
    </lineage>
</organism>